<feature type="transmembrane region" description="Helical" evidence="1">
    <location>
        <begin position="393"/>
        <end position="415"/>
    </location>
</feature>
<feature type="transmembrane region" description="Helical" evidence="1">
    <location>
        <begin position="427"/>
        <end position="446"/>
    </location>
</feature>
<gene>
    <name evidence="2" type="ORF">ENU20_03370</name>
</gene>
<feature type="transmembrane region" description="Helical" evidence="1">
    <location>
        <begin position="308"/>
        <end position="332"/>
    </location>
</feature>
<keyword evidence="1" id="KW-0812">Transmembrane</keyword>
<feature type="transmembrane region" description="Helical" evidence="1">
    <location>
        <begin position="278"/>
        <end position="302"/>
    </location>
</feature>
<name>A0A7C4JLL5_STAMA</name>
<dbReference type="EMBL" id="DTBP01000022">
    <property type="protein sequence ID" value="HGQ74100.1"/>
    <property type="molecule type" value="Genomic_DNA"/>
</dbReference>
<organism evidence="2">
    <name type="scientific">Staphylothermus marinus</name>
    <dbReference type="NCBI Taxonomy" id="2280"/>
    <lineage>
        <taxon>Archaea</taxon>
        <taxon>Thermoproteota</taxon>
        <taxon>Thermoprotei</taxon>
        <taxon>Desulfurococcales</taxon>
        <taxon>Desulfurococcaceae</taxon>
        <taxon>Staphylothermus</taxon>
    </lineage>
</organism>
<feature type="transmembrane region" description="Helical" evidence="1">
    <location>
        <begin position="458"/>
        <end position="479"/>
    </location>
</feature>
<feature type="transmembrane region" description="Helical" evidence="1">
    <location>
        <begin position="363"/>
        <end position="381"/>
    </location>
</feature>
<evidence type="ECO:0000256" key="1">
    <source>
        <dbReference type="SAM" id="Phobius"/>
    </source>
</evidence>
<protein>
    <recommendedName>
        <fullName evidence="3">Polysaccharide biosynthesis protein</fullName>
    </recommendedName>
</protein>
<evidence type="ECO:0000313" key="2">
    <source>
        <dbReference type="EMBL" id="HGQ74100.1"/>
    </source>
</evidence>
<sequence length="495" mass="55511">MFRVRYSILINYLSYLLHLALSTIFTIIVARKLSVTMFGLWATIVGVDTIISSMVYIWAWMNTRLYVRGVREYIRTSFTLTTIYMFLSPIFMTIIGLAYSSILGWGLEYFVLAGLSVVFNSLYVFLSNTVIGVQPYYLGYGNLLRDSVKVLASYITVYLLNMGLIGTILSVIASLLTVDVFFLIIVIRNRFPLGFSLEYFGRILRNAYIPLITLAYGIVASLEKPLATGIARATEITAYLNVASLPRNVIVLAGSSIGVSIMPRLLSEPSTGDIEDYLSIGILLNNWVFVSLIVFSTPILSLYNHNHIYLNAIIIYLLYCIDSIILAYAYMISTIPVGVEKKDLYEEGNALVKTPLFKIPMYNLIRSVIAISIGSIGLYIALLNRVLGVKALILYPIGWLLADASFLIYSYRLAIKTVFFKFPWREVLCVFLASITSALLAIALGGNRVVLDKFSEDIVRVIPPALIHTVTYVLVSTILSRKYRKLLFTVLKSIK</sequence>
<feature type="transmembrane region" description="Helical" evidence="1">
    <location>
        <begin position="12"/>
        <end position="30"/>
    </location>
</feature>
<feature type="transmembrane region" description="Helical" evidence="1">
    <location>
        <begin position="81"/>
        <end position="102"/>
    </location>
</feature>
<feature type="transmembrane region" description="Helical" evidence="1">
    <location>
        <begin position="157"/>
        <end position="187"/>
    </location>
</feature>
<dbReference type="AlphaFoldDB" id="A0A7C4JLL5"/>
<accession>A0A7C4JLL5</accession>
<keyword evidence="1" id="KW-0472">Membrane</keyword>
<feature type="transmembrane region" description="Helical" evidence="1">
    <location>
        <begin position="37"/>
        <end position="61"/>
    </location>
</feature>
<feature type="transmembrane region" description="Helical" evidence="1">
    <location>
        <begin position="109"/>
        <end position="137"/>
    </location>
</feature>
<evidence type="ECO:0008006" key="3">
    <source>
        <dbReference type="Google" id="ProtNLM"/>
    </source>
</evidence>
<feature type="transmembrane region" description="Helical" evidence="1">
    <location>
        <begin position="199"/>
        <end position="219"/>
    </location>
</feature>
<proteinExistence type="predicted"/>
<keyword evidence="1" id="KW-1133">Transmembrane helix</keyword>
<reference evidence="2" key="1">
    <citation type="journal article" date="2020" name="mSystems">
        <title>Genome- and Community-Level Interaction Insights into Carbon Utilization and Element Cycling Functions of Hydrothermarchaeota in Hydrothermal Sediment.</title>
        <authorList>
            <person name="Zhou Z."/>
            <person name="Liu Y."/>
            <person name="Xu W."/>
            <person name="Pan J."/>
            <person name="Luo Z.H."/>
            <person name="Li M."/>
        </authorList>
    </citation>
    <scope>NUCLEOTIDE SEQUENCE [LARGE SCALE GENOMIC DNA]</scope>
    <source>
        <strain evidence="2">SpSt-648</strain>
    </source>
</reference>
<comment type="caution">
    <text evidence="2">The sequence shown here is derived from an EMBL/GenBank/DDBJ whole genome shotgun (WGS) entry which is preliminary data.</text>
</comment>
<feature type="transmembrane region" description="Helical" evidence="1">
    <location>
        <begin position="249"/>
        <end position="266"/>
    </location>
</feature>